<dbReference type="RefSeq" id="WP_090845430.1">
    <property type="nucleotide sequence ID" value="NZ_FNXG01000001.1"/>
</dbReference>
<name>A0A1H6K000_9RHOB</name>
<dbReference type="Proteomes" id="UP000199125">
    <property type="component" value="Unassembled WGS sequence"/>
</dbReference>
<feature type="transmembrane region" description="Helical" evidence="7">
    <location>
        <begin position="14"/>
        <end position="40"/>
    </location>
</feature>
<feature type="transmembrane region" description="Helical" evidence="7">
    <location>
        <begin position="155"/>
        <end position="172"/>
    </location>
</feature>
<feature type="transmembrane region" description="Helical" evidence="7">
    <location>
        <begin position="95"/>
        <end position="116"/>
    </location>
</feature>
<gene>
    <name evidence="9" type="ORF">SAMN04488075_0774</name>
</gene>
<dbReference type="PANTHER" id="PTHR30353:SF15">
    <property type="entry name" value="INNER MEMBRANE PROTEIN YABI"/>
    <property type="match status" value="1"/>
</dbReference>
<dbReference type="OrthoDB" id="7775149at2"/>
<reference evidence="10" key="1">
    <citation type="submission" date="2016-10" db="EMBL/GenBank/DDBJ databases">
        <authorList>
            <person name="Varghese N."/>
            <person name="Submissions S."/>
        </authorList>
    </citation>
    <scope>NUCLEOTIDE SEQUENCE [LARGE SCALE GENOMIC DNA]</scope>
    <source>
        <strain evidence="10">DSM 11593</strain>
    </source>
</reference>
<accession>A0A1H6K000</accession>
<dbReference type="AlphaFoldDB" id="A0A1H6K000"/>
<keyword evidence="6 7" id="KW-0472">Membrane</keyword>
<protein>
    <submittedName>
        <fullName evidence="9">Membrane protein DedA, SNARE-associated domain</fullName>
    </submittedName>
</protein>
<sequence length="194" mass="21107">MDTLVEQYLGNPLVLAWLLLAANFVMEEGAILAGAALAAADEIGVGLALLALVVGNILSDWLLYWIGALAGKSSLVRRWIDGEMLDRARRLLDRGVWPAAILARLLPPVFIASGFVRVDFRRFAVVNGVVATIYTVGLFFGSYGINLVLFEWLGNWAWAVVVALVVAVVWLSHRFTVHYLAPDDSKGKDAPSAD</sequence>
<dbReference type="InterPro" id="IPR032816">
    <property type="entry name" value="VTT_dom"/>
</dbReference>
<evidence type="ECO:0000256" key="6">
    <source>
        <dbReference type="ARBA" id="ARBA00023136"/>
    </source>
</evidence>
<evidence type="ECO:0000313" key="9">
    <source>
        <dbReference type="EMBL" id="SEH68449.1"/>
    </source>
</evidence>
<dbReference type="InterPro" id="IPR032818">
    <property type="entry name" value="DedA-like"/>
</dbReference>
<organism evidence="9 10">
    <name type="scientific">Paracoccus alkenifer</name>
    <dbReference type="NCBI Taxonomy" id="65735"/>
    <lineage>
        <taxon>Bacteria</taxon>
        <taxon>Pseudomonadati</taxon>
        <taxon>Pseudomonadota</taxon>
        <taxon>Alphaproteobacteria</taxon>
        <taxon>Rhodobacterales</taxon>
        <taxon>Paracoccaceae</taxon>
        <taxon>Paracoccus</taxon>
    </lineage>
</organism>
<evidence type="ECO:0000256" key="5">
    <source>
        <dbReference type="ARBA" id="ARBA00022989"/>
    </source>
</evidence>
<keyword evidence="10" id="KW-1185">Reference proteome</keyword>
<evidence type="ECO:0000313" key="10">
    <source>
        <dbReference type="Proteomes" id="UP000199125"/>
    </source>
</evidence>
<evidence type="ECO:0000256" key="1">
    <source>
        <dbReference type="ARBA" id="ARBA00004651"/>
    </source>
</evidence>
<comment type="similarity">
    <text evidence="2 7">Belongs to the DedA family.</text>
</comment>
<dbReference type="GO" id="GO:0005886">
    <property type="term" value="C:plasma membrane"/>
    <property type="evidence" value="ECO:0007669"/>
    <property type="project" value="UniProtKB-SubCell"/>
</dbReference>
<comment type="subcellular location">
    <subcellularLocation>
        <location evidence="1 7">Cell membrane</location>
        <topology evidence="1 7">Multi-pass membrane protein</topology>
    </subcellularLocation>
</comment>
<evidence type="ECO:0000256" key="4">
    <source>
        <dbReference type="ARBA" id="ARBA00022692"/>
    </source>
</evidence>
<keyword evidence="3 7" id="KW-1003">Cell membrane</keyword>
<dbReference type="EMBL" id="FNXG01000001">
    <property type="protein sequence ID" value="SEH68449.1"/>
    <property type="molecule type" value="Genomic_DNA"/>
</dbReference>
<dbReference type="PANTHER" id="PTHR30353">
    <property type="entry name" value="INNER MEMBRANE PROTEIN DEDA-RELATED"/>
    <property type="match status" value="1"/>
</dbReference>
<keyword evidence="4 7" id="KW-0812">Transmembrane</keyword>
<evidence type="ECO:0000256" key="2">
    <source>
        <dbReference type="ARBA" id="ARBA00010792"/>
    </source>
</evidence>
<dbReference type="STRING" id="65735.SAMN04488075_0774"/>
<feature type="transmembrane region" description="Helical" evidence="7">
    <location>
        <begin position="47"/>
        <end position="67"/>
    </location>
</feature>
<evidence type="ECO:0000256" key="3">
    <source>
        <dbReference type="ARBA" id="ARBA00022475"/>
    </source>
</evidence>
<feature type="transmembrane region" description="Helical" evidence="7">
    <location>
        <begin position="123"/>
        <end position="143"/>
    </location>
</feature>
<keyword evidence="5 7" id="KW-1133">Transmembrane helix</keyword>
<proteinExistence type="inferred from homology"/>
<feature type="domain" description="VTT" evidence="8">
    <location>
        <begin position="34"/>
        <end position="134"/>
    </location>
</feature>
<dbReference type="Pfam" id="PF09335">
    <property type="entry name" value="VTT_dom"/>
    <property type="match status" value="1"/>
</dbReference>
<evidence type="ECO:0000256" key="7">
    <source>
        <dbReference type="RuleBase" id="RU367016"/>
    </source>
</evidence>
<evidence type="ECO:0000259" key="8">
    <source>
        <dbReference type="Pfam" id="PF09335"/>
    </source>
</evidence>